<evidence type="ECO:0000256" key="11">
    <source>
        <dbReference type="ARBA" id="ARBA00023163"/>
    </source>
</evidence>
<keyword evidence="4 12" id="KW-0548">Nucleotidyltransferase</keyword>
<sequence length="777" mass="88692">MNDQHIIEQILQQADIVKIIGKHVELKRSGNEFKGCCPFHGEKTASFFVNPQKNLYNCFGCGAKGNALTFLKEYENLSAGEALKELSKQTGIELPKQSLPKNQTYQRKQAKPKPIHQTDLNTEQNSNFTTINPDVIDNDSIGKTSIGKTVTNNTDTANLTDSTHLNWHDDFYNQAYHPDFYQQSAYQQSTVDYQYEAEIAQQADGSSSLYDLLSHVAVFYQQQLTTNPVAKAYLKQRGLTDETIAVFGLGYAPSGWQHLEQAFPRDIDGLKILGLVRTSQKGHDFDLLRDRIIFPIRDNQGRVVGFAGRALTDDVMPKYINSSDSPVFHKQQVLYGLYEGRLAKAQHWLLVEGYMDVISLYQAGVYGAVASMGTAIATAQIEKLLQLNPVLTLSFDGDSAGQKAAWRAMEMGLPVLNDGRELRFLTLPNNHDPDSFVKAYGKLAMESQIANAIALSQYVFSVLSLRYDTERPEERAKLLKDVGILTQKLPKGSYGWLLREEMRSRLGLGKRKNRQNTQDMVLNFNSELTKERLLQLCFLYQPSILGNKINQKTNHFFVEHLLEMSGANRAKFFHLKLAKQDLMPIYDVYNEHYQPTDDEQKSEHARLSRVLQAEQALQSRTEQHLQQYPIEPIGWQQVVDKATYCLIDHIQSIQKPLDQLEIQITQHVYDNARLGDFKVSDFDVINAKAHFILAGLPIALRQSLVVHWVDFFTNLCRRNVTDISDLITELMLVNIKNTLEKQRDAEKNLINKNYYNKKATDFVAWYQQWLQQKDDEC</sequence>
<gene>
    <name evidence="12" type="primary">dnaG</name>
    <name evidence="15" type="ORF">MOMA_06856</name>
</gene>
<feature type="region of interest" description="Disordered" evidence="13">
    <location>
        <begin position="97"/>
        <end position="133"/>
    </location>
</feature>
<dbReference type="InterPro" id="IPR002694">
    <property type="entry name" value="Znf_CHC2"/>
</dbReference>
<evidence type="ECO:0000259" key="14">
    <source>
        <dbReference type="PROSITE" id="PS50880"/>
    </source>
</evidence>
<dbReference type="RefSeq" id="WP_009501813.1">
    <property type="nucleotide sequence ID" value="NZ_ANIN01000002.1"/>
</dbReference>
<feature type="compositionally biased region" description="Polar residues" evidence="13">
    <location>
        <begin position="118"/>
        <end position="132"/>
    </location>
</feature>
<dbReference type="SUPFAM" id="SSF57783">
    <property type="entry name" value="Zinc beta-ribbon"/>
    <property type="match status" value="1"/>
</dbReference>
<dbReference type="GO" id="GO:0000428">
    <property type="term" value="C:DNA-directed RNA polymerase complex"/>
    <property type="evidence" value="ECO:0007669"/>
    <property type="project" value="UniProtKB-KW"/>
</dbReference>
<evidence type="ECO:0000256" key="4">
    <source>
        <dbReference type="ARBA" id="ARBA00022695"/>
    </source>
</evidence>
<dbReference type="InterPro" id="IPR037068">
    <property type="entry name" value="DNA_primase_core_N_sf"/>
</dbReference>
<evidence type="ECO:0000256" key="5">
    <source>
        <dbReference type="ARBA" id="ARBA00022705"/>
    </source>
</evidence>
<dbReference type="PROSITE" id="PS50880">
    <property type="entry name" value="TOPRIM"/>
    <property type="match status" value="1"/>
</dbReference>
<dbReference type="HAMAP" id="MF_00974">
    <property type="entry name" value="DNA_primase_DnaG"/>
    <property type="match status" value="1"/>
</dbReference>
<keyword evidence="16" id="KW-1185">Reference proteome</keyword>
<comment type="cofactor">
    <cofactor evidence="12">
        <name>Zn(2+)</name>
        <dbReference type="ChEBI" id="CHEBI:29105"/>
    </cofactor>
    <text evidence="12">Binds 1 zinc ion per monomer.</text>
</comment>
<dbReference type="AlphaFoldDB" id="L2F653"/>
<dbReference type="GO" id="GO:1990077">
    <property type="term" value="C:primosome complex"/>
    <property type="evidence" value="ECO:0007669"/>
    <property type="project" value="UniProtKB-KW"/>
</dbReference>
<dbReference type="GO" id="GO:0003899">
    <property type="term" value="F:DNA-directed RNA polymerase activity"/>
    <property type="evidence" value="ECO:0007669"/>
    <property type="project" value="UniProtKB-UniRule"/>
</dbReference>
<feature type="zinc finger region" description="CHC2-type" evidence="12">
    <location>
        <begin position="37"/>
        <end position="61"/>
    </location>
</feature>
<dbReference type="GO" id="GO:0003677">
    <property type="term" value="F:DNA binding"/>
    <property type="evidence" value="ECO:0007669"/>
    <property type="project" value="UniProtKB-KW"/>
</dbReference>
<evidence type="ECO:0000256" key="6">
    <source>
        <dbReference type="ARBA" id="ARBA00022723"/>
    </source>
</evidence>
<evidence type="ECO:0000256" key="7">
    <source>
        <dbReference type="ARBA" id="ARBA00022771"/>
    </source>
</evidence>
<evidence type="ECO:0000313" key="15">
    <source>
        <dbReference type="EMBL" id="ELA08261.1"/>
    </source>
</evidence>
<dbReference type="SMART" id="SM00493">
    <property type="entry name" value="TOPRIM"/>
    <property type="match status" value="1"/>
</dbReference>
<dbReference type="OrthoDB" id="9803773at2"/>
<dbReference type="GO" id="GO:0006269">
    <property type="term" value="P:DNA replication, synthesis of primer"/>
    <property type="evidence" value="ECO:0007669"/>
    <property type="project" value="UniProtKB-UniRule"/>
</dbReference>
<evidence type="ECO:0000256" key="3">
    <source>
        <dbReference type="ARBA" id="ARBA00022679"/>
    </source>
</evidence>
<evidence type="ECO:0000256" key="12">
    <source>
        <dbReference type="HAMAP-Rule" id="MF_00974"/>
    </source>
</evidence>
<evidence type="ECO:0000256" key="1">
    <source>
        <dbReference type="ARBA" id="ARBA00022478"/>
    </source>
</evidence>
<dbReference type="Gene3D" id="1.20.50.20">
    <property type="entry name" value="DnaG, RNA polymerase domain, helical bundle"/>
    <property type="match status" value="1"/>
</dbReference>
<dbReference type="eggNOG" id="COG0358">
    <property type="taxonomic scope" value="Bacteria"/>
</dbReference>
<dbReference type="Pfam" id="PF08275">
    <property type="entry name" value="DNAG_N"/>
    <property type="match status" value="1"/>
</dbReference>
<keyword evidence="3 12" id="KW-0808">Transferase</keyword>
<keyword evidence="11 12" id="KW-0804">Transcription</keyword>
<keyword evidence="7 12" id="KW-0863">Zinc-finger</keyword>
<comment type="catalytic activity">
    <reaction evidence="12">
        <text>ssDNA + n NTP = ssDNA/pppN(pN)n-1 hybrid + (n-1) diphosphate.</text>
        <dbReference type="EC" id="2.7.7.101"/>
    </reaction>
</comment>
<comment type="function">
    <text evidence="12">RNA polymerase that catalyzes the synthesis of short RNA molecules used as primers for DNA polymerase during DNA replication.</text>
</comment>
<comment type="subunit">
    <text evidence="12">Monomer. Interacts with DnaB.</text>
</comment>
<dbReference type="EC" id="2.7.7.101" evidence="12"/>
<dbReference type="STRING" id="1230338.MOMA_06856"/>
<dbReference type="PANTHER" id="PTHR30313">
    <property type="entry name" value="DNA PRIMASE"/>
    <property type="match status" value="1"/>
</dbReference>
<comment type="domain">
    <text evidence="12">Contains an N-terminal zinc-binding domain, a central core domain that contains the primase activity, and a C-terminal DnaB-binding domain.</text>
</comment>
<evidence type="ECO:0000256" key="13">
    <source>
        <dbReference type="SAM" id="MobiDB-lite"/>
    </source>
</evidence>
<reference evidence="15 16" key="1">
    <citation type="journal article" date="2013" name="Genome Announc.">
        <title>Genome Sequence of Moraxella macacae 0408225, a Novel Bacterial Species Isolated from a Cynomolgus Macaque with Epistaxis.</title>
        <authorList>
            <person name="Ladner J.T."/>
            <person name="Whitehouse C.A."/>
            <person name="Koroleva G.I."/>
            <person name="Palacios G.F."/>
        </authorList>
    </citation>
    <scope>NUCLEOTIDE SEQUENCE [LARGE SCALE GENOMIC DNA]</scope>
    <source>
        <strain evidence="15 16">0408225</strain>
    </source>
</reference>
<evidence type="ECO:0000313" key="16">
    <source>
        <dbReference type="Proteomes" id="UP000023795"/>
    </source>
</evidence>
<dbReference type="InterPro" id="IPR006171">
    <property type="entry name" value="TOPRIM_dom"/>
</dbReference>
<dbReference type="SMART" id="SM00400">
    <property type="entry name" value="ZnF_CHCC"/>
    <property type="match status" value="1"/>
</dbReference>
<dbReference type="InterPro" id="IPR036977">
    <property type="entry name" value="DNA_primase_Znf_CHC2"/>
</dbReference>
<evidence type="ECO:0000256" key="8">
    <source>
        <dbReference type="ARBA" id="ARBA00022833"/>
    </source>
</evidence>
<dbReference type="PATRIC" id="fig|1230338.3.peg.1465"/>
<evidence type="ECO:0000256" key="10">
    <source>
        <dbReference type="ARBA" id="ARBA00023125"/>
    </source>
</evidence>
<dbReference type="Gene3D" id="3.40.1360.10">
    <property type="match status" value="1"/>
</dbReference>
<keyword evidence="2 12" id="KW-0639">Primosome</keyword>
<dbReference type="InterPro" id="IPR013264">
    <property type="entry name" value="DNAG_N"/>
</dbReference>
<keyword evidence="6 12" id="KW-0479">Metal-binding</keyword>
<dbReference type="Gene3D" id="3.90.580.10">
    <property type="entry name" value="Zinc finger, CHC2-type domain"/>
    <property type="match status" value="1"/>
</dbReference>
<evidence type="ECO:0000256" key="2">
    <source>
        <dbReference type="ARBA" id="ARBA00022515"/>
    </source>
</evidence>
<evidence type="ECO:0000256" key="9">
    <source>
        <dbReference type="ARBA" id="ARBA00022842"/>
    </source>
</evidence>
<keyword evidence="10 12" id="KW-0238">DNA-binding</keyword>
<accession>L2F653</accession>
<dbReference type="FunFam" id="3.90.580.10:FF:000001">
    <property type="entry name" value="DNA primase"/>
    <property type="match status" value="1"/>
</dbReference>
<dbReference type="GO" id="GO:0008270">
    <property type="term" value="F:zinc ion binding"/>
    <property type="evidence" value="ECO:0007669"/>
    <property type="project" value="UniProtKB-UniRule"/>
</dbReference>
<proteinExistence type="inferred from homology"/>
<comment type="caution">
    <text evidence="15">The sequence shown here is derived from an EMBL/GenBank/DDBJ whole genome shotgun (WGS) entry which is preliminary data.</text>
</comment>
<dbReference type="InterPro" id="IPR034151">
    <property type="entry name" value="TOPRIM_DnaG_bac"/>
</dbReference>
<dbReference type="Gene3D" id="3.90.980.10">
    <property type="entry name" value="DNA primase, catalytic core, N-terminal domain"/>
    <property type="match status" value="1"/>
</dbReference>
<feature type="domain" description="Toprim" evidence="14">
    <location>
        <begin position="346"/>
        <end position="428"/>
    </location>
</feature>
<dbReference type="Pfam" id="PF13155">
    <property type="entry name" value="Toprim_2"/>
    <property type="match status" value="1"/>
</dbReference>
<keyword evidence="9" id="KW-0460">Magnesium</keyword>
<keyword evidence="5 12" id="KW-0235">DNA replication</keyword>
<dbReference type="EMBL" id="ANIN01000002">
    <property type="protein sequence ID" value="ELA08261.1"/>
    <property type="molecule type" value="Genomic_DNA"/>
</dbReference>
<dbReference type="SUPFAM" id="SSF56731">
    <property type="entry name" value="DNA primase core"/>
    <property type="match status" value="1"/>
</dbReference>
<protein>
    <recommendedName>
        <fullName evidence="12">DNA primase</fullName>
        <ecNumber evidence="12">2.7.7.101</ecNumber>
    </recommendedName>
</protein>
<keyword evidence="8 12" id="KW-0862">Zinc</keyword>
<dbReference type="CDD" id="cd03364">
    <property type="entry name" value="TOPRIM_DnaG_primases"/>
    <property type="match status" value="1"/>
</dbReference>
<dbReference type="GO" id="GO:0005737">
    <property type="term" value="C:cytoplasm"/>
    <property type="evidence" value="ECO:0007669"/>
    <property type="project" value="TreeGrafter"/>
</dbReference>
<dbReference type="PANTHER" id="PTHR30313:SF2">
    <property type="entry name" value="DNA PRIMASE"/>
    <property type="match status" value="1"/>
</dbReference>
<organism evidence="15 16">
    <name type="scientific">Moraxella macacae 0408225</name>
    <dbReference type="NCBI Taxonomy" id="1230338"/>
    <lineage>
        <taxon>Bacteria</taxon>
        <taxon>Pseudomonadati</taxon>
        <taxon>Pseudomonadota</taxon>
        <taxon>Gammaproteobacteria</taxon>
        <taxon>Moraxellales</taxon>
        <taxon>Moraxellaceae</taxon>
        <taxon>Moraxella</taxon>
    </lineage>
</organism>
<dbReference type="FunFam" id="3.40.1360.10:FF:000002">
    <property type="entry name" value="DNA primase"/>
    <property type="match status" value="1"/>
</dbReference>
<dbReference type="Pfam" id="PF01807">
    <property type="entry name" value="Zn_ribbon_DnaG"/>
    <property type="match status" value="1"/>
</dbReference>
<comment type="similarity">
    <text evidence="12">Belongs to the DnaG primase family.</text>
</comment>
<keyword evidence="1 12" id="KW-0240">DNA-directed RNA polymerase</keyword>
<dbReference type="InterPro" id="IPR030846">
    <property type="entry name" value="DnaG_bac"/>
</dbReference>
<dbReference type="Proteomes" id="UP000023795">
    <property type="component" value="Unassembled WGS sequence"/>
</dbReference>
<dbReference type="InterPro" id="IPR050219">
    <property type="entry name" value="DnaG_primase"/>
</dbReference>
<name>L2F653_9GAMM</name>